<gene>
    <name evidence="1" type="ORF">KC01_LOCUS1650</name>
</gene>
<sequence>MGEVWCVAGSRRVVGGWGGPHTRDIGGKPWVGVWWFGSILGLRLKQVCCAPKRGENLTPELDSPHGNKELPFKMDRLAEDRRSAEAQDLSIPPVNIHSLLLDFHVLP</sequence>
<name>A0AAV2IVD0_KNICA</name>
<accession>A0AAV2IVD0</accession>
<proteinExistence type="predicted"/>
<organism evidence="1 2">
    <name type="scientific">Knipowitschia caucasica</name>
    <name type="common">Caucasian dwarf goby</name>
    <name type="synonym">Pomatoschistus caucasicus</name>
    <dbReference type="NCBI Taxonomy" id="637954"/>
    <lineage>
        <taxon>Eukaryota</taxon>
        <taxon>Metazoa</taxon>
        <taxon>Chordata</taxon>
        <taxon>Craniata</taxon>
        <taxon>Vertebrata</taxon>
        <taxon>Euteleostomi</taxon>
        <taxon>Actinopterygii</taxon>
        <taxon>Neopterygii</taxon>
        <taxon>Teleostei</taxon>
        <taxon>Neoteleostei</taxon>
        <taxon>Acanthomorphata</taxon>
        <taxon>Gobiaria</taxon>
        <taxon>Gobiiformes</taxon>
        <taxon>Gobioidei</taxon>
        <taxon>Gobiidae</taxon>
        <taxon>Gobiinae</taxon>
        <taxon>Knipowitschia</taxon>
    </lineage>
</organism>
<keyword evidence="2" id="KW-1185">Reference proteome</keyword>
<evidence type="ECO:0000313" key="1">
    <source>
        <dbReference type="EMBL" id="CAL1569177.1"/>
    </source>
</evidence>
<reference evidence="1 2" key="1">
    <citation type="submission" date="2024-04" db="EMBL/GenBank/DDBJ databases">
        <authorList>
            <person name="Waldvogel A.-M."/>
            <person name="Schoenle A."/>
        </authorList>
    </citation>
    <scope>NUCLEOTIDE SEQUENCE [LARGE SCALE GENOMIC DNA]</scope>
</reference>
<dbReference type="EMBL" id="OZ035823">
    <property type="protein sequence ID" value="CAL1569177.1"/>
    <property type="molecule type" value="Genomic_DNA"/>
</dbReference>
<dbReference type="AlphaFoldDB" id="A0AAV2IVD0"/>
<dbReference type="Proteomes" id="UP001497482">
    <property type="component" value="Chromosome 1"/>
</dbReference>
<protein>
    <submittedName>
        <fullName evidence="1">Uncharacterized protein</fullName>
    </submittedName>
</protein>
<evidence type="ECO:0000313" key="2">
    <source>
        <dbReference type="Proteomes" id="UP001497482"/>
    </source>
</evidence>